<dbReference type="Pfam" id="PF13340">
    <property type="entry name" value="DUF4096"/>
    <property type="match status" value="1"/>
</dbReference>
<dbReference type="InterPro" id="IPR052909">
    <property type="entry name" value="Transposase_6_like"/>
</dbReference>
<dbReference type="InterPro" id="IPR002559">
    <property type="entry name" value="Transposase_11"/>
</dbReference>
<evidence type="ECO:0000313" key="5">
    <source>
        <dbReference type="Proteomes" id="UP001301140"/>
    </source>
</evidence>
<dbReference type="RefSeq" id="WP_327788068.1">
    <property type="nucleotide sequence ID" value="NZ_JARGEQ010000031.1"/>
</dbReference>
<dbReference type="GO" id="GO:0003677">
    <property type="term" value="F:DNA binding"/>
    <property type="evidence" value="ECO:0007669"/>
    <property type="project" value="InterPro"/>
</dbReference>
<feature type="domain" description="Insertion element IS402-like" evidence="3">
    <location>
        <begin position="7"/>
        <end position="77"/>
    </location>
</feature>
<name>A0AAP3UY10_9PROT</name>
<dbReference type="Proteomes" id="UP001301140">
    <property type="component" value="Unassembled WGS sequence"/>
</dbReference>
<proteinExistence type="predicted"/>
<protein>
    <submittedName>
        <fullName evidence="4">IS5 family transposase</fullName>
    </submittedName>
</protein>
<feature type="region of interest" description="Disordered" evidence="1">
    <location>
        <begin position="101"/>
        <end position="137"/>
    </location>
</feature>
<comment type="caution">
    <text evidence="4">The sequence shown here is derived from an EMBL/GenBank/DDBJ whole genome shotgun (WGS) entry which is preliminary data.</text>
</comment>
<dbReference type="SUPFAM" id="SSF53098">
    <property type="entry name" value="Ribonuclease H-like"/>
    <property type="match status" value="1"/>
</dbReference>
<accession>A0AAP3UY10</accession>
<dbReference type="GO" id="GO:0004803">
    <property type="term" value="F:transposase activity"/>
    <property type="evidence" value="ECO:0007669"/>
    <property type="project" value="InterPro"/>
</dbReference>
<dbReference type="PANTHER" id="PTHR46637:SF1">
    <property type="entry name" value="BLL5188 PROTEIN"/>
    <property type="match status" value="1"/>
</dbReference>
<dbReference type="AlphaFoldDB" id="A0AAP3UY10"/>
<feature type="domain" description="Transposase IS4-like" evidence="2">
    <location>
        <begin position="91"/>
        <end position="245"/>
    </location>
</feature>
<feature type="compositionally biased region" description="Low complexity" evidence="1">
    <location>
        <begin position="118"/>
        <end position="127"/>
    </location>
</feature>
<evidence type="ECO:0000256" key="1">
    <source>
        <dbReference type="SAM" id="MobiDB-lite"/>
    </source>
</evidence>
<dbReference type="NCBIfam" id="NF033580">
    <property type="entry name" value="transpos_IS5_3"/>
    <property type="match status" value="1"/>
</dbReference>
<reference evidence="4 5" key="1">
    <citation type="submission" date="2023-03" db="EMBL/GenBank/DDBJ databases">
        <title>YIM 152171 draft genome.</title>
        <authorList>
            <person name="Yang Z."/>
        </authorList>
    </citation>
    <scope>NUCLEOTIDE SEQUENCE [LARGE SCALE GENOMIC DNA]</scope>
    <source>
        <strain evidence="4 5">YIM 152171</strain>
    </source>
</reference>
<dbReference type="Pfam" id="PF01609">
    <property type="entry name" value="DDE_Tnp_1"/>
    <property type="match status" value="1"/>
</dbReference>
<evidence type="ECO:0000259" key="3">
    <source>
        <dbReference type="Pfam" id="PF13340"/>
    </source>
</evidence>
<evidence type="ECO:0000259" key="2">
    <source>
        <dbReference type="Pfam" id="PF01609"/>
    </source>
</evidence>
<dbReference type="GO" id="GO:0006313">
    <property type="term" value="P:DNA transposition"/>
    <property type="evidence" value="ECO:0007669"/>
    <property type="project" value="InterPro"/>
</dbReference>
<sequence length="250" mass="27904">MQGLFWLDDEAWAVIEPLLPKNQPGARRVDDRRVISGILHVLRSGCRWRDCPQAYGPYTTVYNRFNRWSRRRIWRRLLEALAEAGALGGSVAIDSTYVRAHRSAGGGKGGPKSRRSASRGAAGPRKSTSPPSLGRPLALILTPGNTADIRMAGELLAAAGPARRIIADRGYDADHLRREIVERDSEPVIPDRRNRKRPVSHDPPACRERWRVEAAINRLKDFRRIATRYDKLAANFQSAVALAAVAAFWL</sequence>
<keyword evidence="5" id="KW-1185">Reference proteome</keyword>
<evidence type="ECO:0000313" key="4">
    <source>
        <dbReference type="EMBL" id="MDF1585648.1"/>
    </source>
</evidence>
<gene>
    <name evidence="4" type="ORF">PZ740_04505</name>
</gene>
<organism evidence="4 5">
    <name type="scientific">Marinimicrococcus flavescens</name>
    <dbReference type="NCBI Taxonomy" id="3031815"/>
    <lineage>
        <taxon>Bacteria</taxon>
        <taxon>Pseudomonadati</taxon>
        <taxon>Pseudomonadota</taxon>
        <taxon>Alphaproteobacteria</taxon>
        <taxon>Geminicoccales</taxon>
        <taxon>Geminicoccaceae</taxon>
        <taxon>Marinimicrococcus</taxon>
    </lineage>
</organism>
<dbReference type="InterPro" id="IPR012337">
    <property type="entry name" value="RNaseH-like_sf"/>
</dbReference>
<dbReference type="PANTHER" id="PTHR46637">
    <property type="entry name" value="TIS1421-TRANSPOSASE PROTEIN A"/>
    <property type="match status" value="1"/>
</dbReference>
<dbReference type="InterPro" id="IPR025161">
    <property type="entry name" value="IS402-like_dom"/>
</dbReference>
<dbReference type="EMBL" id="JARGEQ010000031">
    <property type="protein sequence ID" value="MDF1585648.1"/>
    <property type="molecule type" value="Genomic_DNA"/>
</dbReference>